<dbReference type="Pfam" id="PF00069">
    <property type="entry name" value="Pkinase"/>
    <property type="match status" value="1"/>
</dbReference>
<dbReference type="Gene3D" id="1.10.510.10">
    <property type="entry name" value="Transferase(Phosphotransferase) domain 1"/>
    <property type="match status" value="1"/>
</dbReference>
<evidence type="ECO:0000313" key="3">
    <source>
        <dbReference type="Proteomes" id="UP000029964"/>
    </source>
</evidence>
<dbReference type="InterPro" id="IPR000719">
    <property type="entry name" value="Prot_kinase_dom"/>
</dbReference>
<dbReference type="HOGENOM" id="CLU_1602215_0_0_1"/>
<dbReference type="PANTHER" id="PTHR24359">
    <property type="entry name" value="SERINE/THREONINE-PROTEIN KINASE SBK1"/>
    <property type="match status" value="1"/>
</dbReference>
<evidence type="ECO:0000259" key="1">
    <source>
        <dbReference type="PROSITE" id="PS50011"/>
    </source>
</evidence>
<dbReference type="Proteomes" id="UP000029964">
    <property type="component" value="Unassembled WGS sequence"/>
</dbReference>
<dbReference type="AlphaFoldDB" id="A0A086T3P7"/>
<dbReference type="InterPro" id="IPR011009">
    <property type="entry name" value="Kinase-like_dom_sf"/>
</dbReference>
<sequence length="166" mass="18922">MLRLFCQTDGAARTRASATESSSSFGIHGDIKPGNILHFQQENQGYYLGRLKVADLGLLQFHGKASRAKKSSQRPDFASQTYRSPKHDLSRIMSRKVDIWALGCVFSEHLTWAMRGPGAVEQYEERRLEECIFSRDTRGKGKWTDESFFVKYVKNQRLTNGDDVGR</sequence>
<feature type="domain" description="Protein kinase" evidence="1">
    <location>
        <begin position="1"/>
        <end position="166"/>
    </location>
</feature>
<dbReference type="PANTHER" id="PTHR24359:SF1">
    <property type="entry name" value="INHIBITOR OF NUCLEAR FACTOR KAPPA-B KINASE EPSILON SUBUNIT HOMOLOG 1-RELATED"/>
    <property type="match status" value="1"/>
</dbReference>
<name>A0A086T3P7_HAPC1</name>
<reference evidence="3" key="1">
    <citation type="journal article" date="2014" name="Genome Announc.">
        <title>Genome sequence and annotation of Acremonium chrysogenum, producer of the beta-lactam antibiotic cephalosporin C.</title>
        <authorList>
            <person name="Terfehr D."/>
            <person name="Dahlmann T.A."/>
            <person name="Specht T."/>
            <person name="Zadra I."/>
            <person name="Kuernsteiner H."/>
            <person name="Kueck U."/>
        </authorList>
    </citation>
    <scope>NUCLEOTIDE SEQUENCE [LARGE SCALE GENOMIC DNA]</scope>
    <source>
        <strain evidence="3">ATCC 11550 / CBS 779.69 / DSM 880 / IAM 14645 / JCM 23072 / IMI 49137</strain>
    </source>
</reference>
<accession>A0A086T3P7</accession>
<dbReference type="SUPFAM" id="SSF56112">
    <property type="entry name" value="Protein kinase-like (PK-like)"/>
    <property type="match status" value="1"/>
</dbReference>
<gene>
    <name evidence="2" type="ORF">ACRE_052640</name>
</gene>
<protein>
    <submittedName>
        <fullName evidence="2">Cyclin-dependent kinase-like protein</fullName>
    </submittedName>
</protein>
<dbReference type="GO" id="GO:0004674">
    <property type="term" value="F:protein serine/threonine kinase activity"/>
    <property type="evidence" value="ECO:0007669"/>
    <property type="project" value="TreeGrafter"/>
</dbReference>
<dbReference type="PROSITE" id="PS50011">
    <property type="entry name" value="PROTEIN_KINASE_DOM"/>
    <property type="match status" value="1"/>
</dbReference>
<keyword evidence="2" id="KW-0808">Transferase</keyword>
<dbReference type="OrthoDB" id="1046782at2759"/>
<organism evidence="2 3">
    <name type="scientific">Hapsidospora chrysogenum (strain ATCC 11550 / CBS 779.69 / DSM 880 / IAM 14645 / JCM 23072 / IMI 49137)</name>
    <name type="common">Acremonium chrysogenum</name>
    <dbReference type="NCBI Taxonomy" id="857340"/>
    <lineage>
        <taxon>Eukaryota</taxon>
        <taxon>Fungi</taxon>
        <taxon>Dikarya</taxon>
        <taxon>Ascomycota</taxon>
        <taxon>Pezizomycotina</taxon>
        <taxon>Sordariomycetes</taxon>
        <taxon>Hypocreomycetidae</taxon>
        <taxon>Hypocreales</taxon>
        <taxon>Bionectriaceae</taxon>
        <taxon>Hapsidospora</taxon>
    </lineage>
</organism>
<dbReference type="EMBL" id="JPKY01000057">
    <property type="protein sequence ID" value="KFH43979.1"/>
    <property type="molecule type" value="Genomic_DNA"/>
</dbReference>
<evidence type="ECO:0000313" key="2">
    <source>
        <dbReference type="EMBL" id="KFH43979.1"/>
    </source>
</evidence>
<comment type="caution">
    <text evidence="2">The sequence shown here is derived from an EMBL/GenBank/DDBJ whole genome shotgun (WGS) entry which is preliminary data.</text>
</comment>
<dbReference type="GO" id="GO:0005524">
    <property type="term" value="F:ATP binding"/>
    <property type="evidence" value="ECO:0007669"/>
    <property type="project" value="InterPro"/>
</dbReference>
<proteinExistence type="predicted"/>
<keyword evidence="2" id="KW-0418">Kinase</keyword>
<dbReference type="STRING" id="857340.A0A086T3P7"/>
<keyword evidence="3" id="KW-1185">Reference proteome</keyword>